<keyword evidence="2" id="KW-1185">Reference proteome</keyword>
<comment type="caution">
    <text evidence="1">The sequence shown here is derived from an EMBL/GenBank/DDBJ whole genome shotgun (WGS) entry which is preliminary data.</text>
</comment>
<sequence length="156" mass="16845">MDTTKALKQGRDLVPGDVFAKLAKRIAIEHHFEAAMAERCMDQAAAFLAACAVTAEPLSPSMAVDIGWHMFILHTRDYAAFCEQVAGQFIHHVPHESEEQGEADVQAVLDRSAAAIRKAGFRLDAELWSSLKAGKCSQCKDGCADDPPPPGLTSPL</sequence>
<accession>A0A4S8PVU1</accession>
<evidence type="ECO:0000313" key="2">
    <source>
        <dbReference type="Proteomes" id="UP000308760"/>
    </source>
</evidence>
<dbReference type="RefSeq" id="WP_136536847.1">
    <property type="nucleotide sequence ID" value="NZ_STGY01000073.1"/>
</dbReference>
<proteinExistence type="predicted"/>
<name>A0A4S8PVU1_9ACTN</name>
<dbReference type="Proteomes" id="UP000308760">
    <property type="component" value="Unassembled WGS sequence"/>
</dbReference>
<protein>
    <submittedName>
        <fullName evidence="1">Uncharacterized protein</fullName>
    </submittedName>
</protein>
<evidence type="ECO:0000313" key="1">
    <source>
        <dbReference type="EMBL" id="THV35690.1"/>
    </source>
</evidence>
<dbReference type="EMBL" id="STGY01000073">
    <property type="protein sequence ID" value="THV35690.1"/>
    <property type="molecule type" value="Genomic_DNA"/>
</dbReference>
<reference evidence="1 2" key="2">
    <citation type="submission" date="2019-05" db="EMBL/GenBank/DDBJ databases">
        <title>Glycomyces buryatensis sp. nov.</title>
        <authorList>
            <person name="Nikitina E."/>
        </authorList>
    </citation>
    <scope>NUCLEOTIDE SEQUENCE [LARGE SCALE GENOMIC DNA]</scope>
    <source>
        <strain evidence="1 2">18</strain>
    </source>
</reference>
<dbReference type="AlphaFoldDB" id="A0A4S8PVU1"/>
<dbReference type="OrthoDB" id="5328543at2"/>
<gene>
    <name evidence="1" type="ORF">FAB82_22710</name>
</gene>
<reference evidence="2" key="1">
    <citation type="submission" date="2019-04" db="EMBL/GenBank/DDBJ databases">
        <title>Nocardioides xinjiangensis sp. nov.</title>
        <authorList>
            <person name="Liu S."/>
        </authorList>
    </citation>
    <scope>NUCLEOTIDE SEQUENCE [LARGE SCALE GENOMIC DNA]</scope>
    <source>
        <strain evidence="2">18</strain>
    </source>
</reference>
<organism evidence="1 2">
    <name type="scientific">Glycomyces buryatensis</name>
    <dbReference type="NCBI Taxonomy" id="2570927"/>
    <lineage>
        <taxon>Bacteria</taxon>
        <taxon>Bacillati</taxon>
        <taxon>Actinomycetota</taxon>
        <taxon>Actinomycetes</taxon>
        <taxon>Glycomycetales</taxon>
        <taxon>Glycomycetaceae</taxon>
        <taxon>Glycomyces</taxon>
    </lineage>
</organism>